<keyword evidence="10" id="KW-1185">Reference proteome</keyword>
<evidence type="ECO:0000259" key="8">
    <source>
        <dbReference type="SMART" id="SM00650"/>
    </source>
</evidence>
<evidence type="ECO:0000256" key="5">
    <source>
        <dbReference type="ARBA" id="ARBA00022691"/>
    </source>
</evidence>
<dbReference type="RefSeq" id="WP_023792932.1">
    <property type="nucleotide sequence ID" value="NC_023003.1"/>
</dbReference>
<evidence type="ECO:0000313" key="9">
    <source>
        <dbReference type="EMBL" id="CDK30973.1"/>
    </source>
</evidence>
<keyword evidence="2" id="KW-0698">rRNA processing</keyword>
<dbReference type="PROSITE" id="PS51689">
    <property type="entry name" value="SAM_RNA_A_N6_MT"/>
    <property type="match status" value="1"/>
</dbReference>
<reference evidence="9 10" key="1">
    <citation type="journal article" date="2015" name="Biol. Direct">
        <title>Babela massiliensis, a representative of a widespread bacterial phylum with unusual adaptations to parasitism in amoebae.</title>
        <authorList>
            <person name="Pagnier I."/>
            <person name="Yutin N."/>
            <person name="Croce O."/>
            <person name="Makarova K.S."/>
            <person name="Wolf Y.I."/>
            <person name="Benamar S."/>
            <person name="Raoult D."/>
            <person name="Koonin E.V."/>
            <person name="La Scola B."/>
        </authorList>
    </citation>
    <scope>NUCLEOTIDE SEQUENCE [LARGE SCALE GENOMIC DNA]</scope>
    <source>
        <strain evidence="10">BABL1</strain>
    </source>
</reference>
<keyword evidence="3 7" id="KW-0489">Methyltransferase</keyword>
<proteinExistence type="inferred from homology"/>
<dbReference type="SUPFAM" id="SSF53335">
    <property type="entry name" value="S-adenosyl-L-methionine-dependent methyltransferases"/>
    <property type="match status" value="1"/>
</dbReference>
<dbReference type="KEGG" id="dpb:BABL1_gene_107"/>
<evidence type="ECO:0000256" key="6">
    <source>
        <dbReference type="ARBA" id="ARBA00022884"/>
    </source>
</evidence>
<dbReference type="InterPro" id="IPR001737">
    <property type="entry name" value="KsgA/Erm"/>
</dbReference>
<dbReference type="GO" id="GO:0005829">
    <property type="term" value="C:cytosol"/>
    <property type="evidence" value="ECO:0007669"/>
    <property type="project" value="TreeGrafter"/>
</dbReference>
<feature type="binding site" evidence="7">
    <location>
        <position position="50"/>
    </location>
    <ligand>
        <name>S-adenosyl-L-methionine</name>
        <dbReference type="ChEBI" id="CHEBI:59789"/>
    </ligand>
</feature>
<keyword evidence="6 7" id="KW-0694">RNA-binding</keyword>
<keyword evidence="5 7" id="KW-0949">S-adenosyl-L-methionine</keyword>
<evidence type="ECO:0000256" key="2">
    <source>
        <dbReference type="ARBA" id="ARBA00022552"/>
    </source>
</evidence>
<dbReference type="STRING" id="673862.BABL1_gene_107"/>
<comment type="similarity">
    <text evidence="7">Belongs to the class I-like SAM-binding methyltransferase superfamily. rRNA adenine N(6)-methyltransferase family.</text>
</comment>
<dbReference type="HOGENOM" id="CLU_041220_0_2_7"/>
<dbReference type="EMBL" id="HG793133">
    <property type="protein sequence ID" value="CDK30973.1"/>
    <property type="molecule type" value="Genomic_DNA"/>
</dbReference>
<dbReference type="Gene3D" id="3.40.50.150">
    <property type="entry name" value="Vaccinia Virus protein VP39"/>
    <property type="match status" value="1"/>
</dbReference>
<evidence type="ECO:0000256" key="7">
    <source>
        <dbReference type="PROSITE-ProRule" id="PRU01026"/>
    </source>
</evidence>
<name>V6DJ88_9BACT</name>
<dbReference type="eggNOG" id="COG0030">
    <property type="taxonomic scope" value="Bacteria"/>
</dbReference>
<evidence type="ECO:0000256" key="3">
    <source>
        <dbReference type="ARBA" id="ARBA00022603"/>
    </source>
</evidence>
<feature type="binding site" evidence="7">
    <location>
        <position position="96"/>
    </location>
    <ligand>
        <name>S-adenosyl-L-methionine</name>
        <dbReference type="ChEBI" id="CHEBI:59789"/>
    </ligand>
</feature>
<dbReference type="SMART" id="SM00650">
    <property type="entry name" value="rADc"/>
    <property type="match status" value="1"/>
</dbReference>
<dbReference type="InterPro" id="IPR020598">
    <property type="entry name" value="rRNA_Ade_methylase_Trfase_N"/>
</dbReference>
<accession>V6DJ88</accession>
<dbReference type="Proteomes" id="UP000018769">
    <property type="component" value="Chromosome I"/>
</dbReference>
<sequence>MKKLQNIHGREHGIDLKKVYGQHFLREQDVVDNMLNAVTLDENSSVFEIGCGDGFLTKSILEKSIARLWIFEIDKSWADYVLEKYKDSRMTMINSDILDIKFDIFNEYKPWTLLANLPYQITFPLIYKLIEYNKILGNLLKEGVVMVQEEVAQKIVQEGGRGYGFNSLYLQHFFDWKLLDKIAPTAFYPPPRIYSRLLYFKPKKNIENIPDEKGFWIFIQRSFSQPRRNLKNNLKPFHYNLENVSEETLNLRGQQMNKEELVSLWNLIRI</sequence>
<feature type="binding site" evidence="7">
    <location>
        <position position="72"/>
    </location>
    <ligand>
        <name>S-adenosyl-L-methionine</name>
        <dbReference type="ChEBI" id="CHEBI:59789"/>
    </ligand>
</feature>
<keyword evidence="1" id="KW-0963">Cytoplasm</keyword>
<dbReference type="Gene3D" id="1.10.8.100">
    <property type="entry name" value="Ribosomal RNA adenine dimethylase-like, domain 2"/>
    <property type="match status" value="1"/>
</dbReference>
<dbReference type="AlphaFoldDB" id="V6DJ88"/>
<dbReference type="PANTHER" id="PTHR11727:SF7">
    <property type="entry name" value="DIMETHYLADENOSINE TRANSFERASE-RELATED"/>
    <property type="match status" value="1"/>
</dbReference>
<keyword evidence="4 7" id="KW-0808">Transferase</keyword>
<evidence type="ECO:0000256" key="4">
    <source>
        <dbReference type="ARBA" id="ARBA00022679"/>
    </source>
</evidence>
<dbReference type="PANTHER" id="PTHR11727">
    <property type="entry name" value="DIMETHYLADENOSINE TRANSFERASE"/>
    <property type="match status" value="1"/>
</dbReference>
<dbReference type="Pfam" id="PF00398">
    <property type="entry name" value="RrnaAD"/>
    <property type="match status" value="1"/>
</dbReference>
<evidence type="ECO:0000313" key="10">
    <source>
        <dbReference type="Proteomes" id="UP000018769"/>
    </source>
</evidence>
<dbReference type="OrthoDB" id="9814755at2"/>
<protein>
    <submittedName>
        <fullName evidence="9">Dimethyladenosine transferase (RRNA methylation)</fullName>
    </submittedName>
</protein>
<feature type="binding site" evidence="7">
    <location>
        <position position="23"/>
    </location>
    <ligand>
        <name>S-adenosyl-L-methionine</name>
        <dbReference type="ChEBI" id="CHEBI:59789"/>
    </ligand>
</feature>
<dbReference type="InterPro" id="IPR023165">
    <property type="entry name" value="rRNA_Ade_diMease-like_C"/>
</dbReference>
<dbReference type="InterPro" id="IPR029063">
    <property type="entry name" value="SAM-dependent_MTases_sf"/>
</dbReference>
<gene>
    <name evidence="9" type="primary">rsmA</name>
    <name evidence="9" type="ORF">BABL1_gene_107</name>
</gene>
<dbReference type="CDD" id="cd02440">
    <property type="entry name" value="AdoMet_MTases"/>
    <property type="match status" value="1"/>
</dbReference>
<dbReference type="GO" id="GO:0000179">
    <property type="term" value="F:rRNA (adenine-N6,N6-)-dimethyltransferase activity"/>
    <property type="evidence" value="ECO:0007669"/>
    <property type="project" value="UniProtKB-UniRule"/>
</dbReference>
<feature type="binding site" evidence="7">
    <location>
        <position position="25"/>
    </location>
    <ligand>
        <name>S-adenosyl-L-methionine</name>
        <dbReference type="ChEBI" id="CHEBI:59789"/>
    </ligand>
</feature>
<feature type="binding site" evidence="7">
    <location>
        <position position="116"/>
    </location>
    <ligand>
        <name>S-adenosyl-L-methionine</name>
        <dbReference type="ChEBI" id="CHEBI:59789"/>
    </ligand>
</feature>
<dbReference type="InterPro" id="IPR011530">
    <property type="entry name" value="rRNA_adenine_dimethylase"/>
</dbReference>
<dbReference type="GO" id="GO:0003723">
    <property type="term" value="F:RNA binding"/>
    <property type="evidence" value="ECO:0007669"/>
    <property type="project" value="UniProtKB-UniRule"/>
</dbReference>
<evidence type="ECO:0000256" key="1">
    <source>
        <dbReference type="ARBA" id="ARBA00022490"/>
    </source>
</evidence>
<dbReference type="NCBIfam" id="TIGR00755">
    <property type="entry name" value="ksgA"/>
    <property type="match status" value="1"/>
</dbReference>
<feature type="domain" description="Ribosomal RNA adenine methylase transferase N-terminal" evidence="8">
    <location>
        <begin position="30"/>
        <end position="204"/>
    </location>
</feature>
<organism evidence="9 10">
    <name type="scientific">Candidatus Babela massiliensis</name>
    <dbReference type="NCBI Taxonomy" id="673862"/>
    <lineage>
        <taxon>Bacteria</taxon>
        <taxon>Candidatus Babelota</taxon>
        <taxon>Candidatus Babeliae</taxon>
        <taxon>Candidatus Babeliales</taxon>
        <taxon>Candidatus Babeliaceae</taxon>
        <taxon>Candidatus Babela</taxon>
    </lineage>
</organism>